<evidence type="ECO:0000256" key="1">
    <source>
        <dbReference type="SAM" id="MobiDB-lite"/>
    </source>
</evidence>
<feature type="compositionally biased region" description="Polar residues" evidence="1">
    <location>
        <begin position="100"/>
        <end position="115"/>
    </location>
</feature>
<organism evidence="2 3">
    <name type="scientific">Streptomyces omiyaensis</name>
    <dbReference type="NCBI Taxonomy" id="68247"/>
    <lineage>
        <taxon>Bacteria</taxon>
        <taxon>Bacillati</taxon>
        <taxon>Actinomycetota</taxon>
        <taxon>Actinomycetes</taxon>
        <taxon>Kitasatosporales</taxon>
        <taxon>Streptomycetaceae</taxon>
        <taxon>Streptomyces</taxon>
    </lineage>
</organism>
<dbReference type="EMBL" id="JBICZW010000006">
    <property type="protein sequence ID" value="MFG3189798.1"/>
    <property type="molecule type" value="Genomic_DNA"/>
</dbReference>
<dbReference type="Proteomes" id="UP001604282">
    <property type="component" value="Unassembled WGS sequence"/>
</dbReference>
<name>A0ABW7BUU2_9ACTN</name>
<proteinExistence type="predicted"/>
<feature type="region of interest" description="Disordered" evidence="1">
    <location>
        <begin position="99"/>
        <end position="123"/>
    </location>
</feature>
<gene>
    <name evidence="2" type="ORF">ACGFYS_12710</name>
</gene>
<reference evidence="2 3" key="1">
    <citation type="submission" date="2024-10" db="EMBL/GenBank/DDBJ databases">
        <title>The Natural Products Discovery Center: Release of the First 8490 Sequenced Strains for Exploring Actinobacteria Biosynthetic Diversity.</title>
        <authorList>
            <person name="Kalkreuter E."/>
            <person name="Kautsar S.A."/>
            <person name="Yang D."/>
            <person name="Bader C.D."/>
            <person name="Teijaro C.N."/>
            <person name="Fluegel L."/>
            <person name="Davis C.M."/>
            <person name="Simpson J.R."/>
            <person name="Lauterbach L."/>
            <person name="Steele A.D."/>
            <person name="Gui C."/>
            <person name="Meng S."/>
            <person name="Li G."/>
            <person name="Viehrig K."/>
            <person name="Ye F."/>
            <person name="Su P."/>
            <person name="Kiefer A.F."/>
            <person name="Nichols A."/>
            <person name="Cepeda A.J."/>
            <person name="Yan W."/>
            <person name="Fan B."/>
            <person name="Jiang Y."/>
            <person name="Adhikari A."/>
            <person name="Zheng C.-J."/>
            <person name="Schuster L."/>
            <person name="Cowan T.M."/>
            <person name="Smanski M.J."/>
            <person name="Chevrette M.G."/>
            <person name="De Carvalho L.P.S."/>
            <person name="Shen B."/>
        </authorList>
    </citation>
    <scope>NUCLEOTIDE SEQUENCE [LARGE SCALE GENOMIC DNA]</scope>
    <source>
        <strain evidence="2 3">NPDC048229</strain>
    </source>
</reference>
<protein>
    <recommendedName>
        <fullName evidence="4">Integrase</fullName>
    </recommendedName>
</protein>
<evidence type="ECO:0000313" key="2">
    <source>
        <dbReference type="EMBL" id="MFG3189798.1"/>
    </source>
</evidence>
<keyword evidence="3" id="KW-1185">Reference proteome</keyword>
<dbReference type="RefSeq" id="WP_229883417.1">
    <property type="nucleotide sequence ID" value="NZ_BMVV01000005.1"/>
</dbReference>
<sequence length="123" mass="13688">MQQTPRQLARGMGSFFKDCGCAKPTRCLHPYSIRFRDALGKQREESGYGTQDDAIERLTQLYAEKKTTAPSVAAARRELGQLTVEECAKQWRPRQCRMTDYSTGSTSTARSTCISSPVWGSGS</sequence>
<evidence type="ECO:0000313" key="3">
    <source>
        <dbReference type="Proteomes" id="UP001604282"/>
    </source>
</evidence>
<comment type="caution">
    <text evidence="2">The sequence shown here is derived from an EMBL/GenBank/DDBJ whole genome shotgun (WGS) entry which is preliminary data.</text>
</comment>
<accession>A0ABW7BUU2</accession>
<evidence type="ECO:0008006" key="4">
    <source>
        <dbReference type="Google" id="ProtNLM"/>
    </source>
</evidence>